<feature type="compositionally biased region" description="Polar residues" evidence="1">
    <location>
        <begin position="978"/>
        <end position="996"/>
    </location>
</feature>
<feature type="compositionally biased region" description="Polar residues" evidence="1">
    <location>
        <begin position="615"/>
        <end position="640"/>
    </location>
</feature>
<feature type="domain" description="AMMECR1" evidence="2">
    <location>
        <begin position="65"/>
        <end position="309"/>
    </location>
</feature>
<feature type="compositionally biased region" description="Low complexity" evidence="1">
    <location>
        <begin position="216"/>
        <end position="235"/>
    </location>
</feature>
<feature type="compositionally biased region" description="Low complexity" evidence="1">
    <location>
        <begin position="997"/>
        <end position="1007"/>
    </location>
</feature>
<dbReference type="InterPro" id="IPR055420">
    <property type="entry name" value="IgD3_Trs65"/>
</dbReference>
<feature type="region of interest" description="Disordered" evidence="1">
    <location>
        <begin position="827"/>
        <end position="895"/>
    </location>
</feature>
<dbReference type="PANTHER" id="PTHR13016:SF0">
    <property type="entry name" value="AMME SYNDROME CANDIDATE GENE 1 PROTEIN"/>
    <property type="match status" value="1"/>
</dbReference>
<accession>A0A8H7HC91</accession>
<comment type="caution">
    <text evidence="3">The sequence shown here is derived from an EMBL/GenBank/DDBJ whole genome shotgun (WGS) entry which is preliminary data.</text>
</comment>
<feature type="compositionally biased region" description="Polar residues" evidence="1">
    <location>
        <begin position="930"/>
        <end position="942"/>
    </location>
</feature>
<name>A0A8H7HC91_9AGAM</name>
<dbReference type="InterPro" id="IPR036071">
    <property type="entry name" value="AMMECR1_dom_sf"/>
</dbReference>
<evidence type="ECO:0000313" key="3">
    <source>
        <dbReference type="EMBL" id="KAF8680212.1"/>
    </source>
</evidence>
<dbReference type="InterPro" id="IPR023473">
    <property type="entry name" value="AMMECR1"/>
</dbReference>
<dbReference type="Gene3D" id="3.30.700.20">
    <property type="entry name" value="Hypothetical protein ph0010, domain 1"/>
    <property type="match status" value="1"/>
</dbReference>
<feature type="compositionally biased region" description="Polar residues" evidence="1">
    <location>
        <begin position="862"/>
        <end position="873"/>
    </location>
</feature>
<dbReference type="InterPro" id="IPR002733">
    <property type="entry name" value="AMMECR1_domain"/>
</dbReference>
<feature type="region of interest" description="Disordered" evidence="1">
    <location>
        <begin position="930"/>
        <end position="1073"/>
    </location>
</feature>
<evidence type="ECO:0000313" key="4">
    <source>
        <dbReference type="Proteomes" id="UP000650582"/>
    </source>
</evidence>
<dbReference type="AlphaFoldDB" id="A0A8H7HC91"/>
<dbReference type="SUPFAM" id="SSF143447">
    <property type="entry name" value="AMMECR1-like"/>
    <property type="match status" value="1"/>
</dbReference>
<reference evidence="3" key="1">
    <citation type="submission" date="2020-09" db="EMBL/GenBank/DDBJ databases">
        <title>Comparative genome analyses of four rice-infecting Rhizoctonia solani isolates reveal extensive enrichment of homogalacturonan modification genes.</title>
        <authorList>
            <person name="Lee D.-Y."/>
            <person name="Jeon J."/>
            <person name="Kim K.-T."/>
            <person name="Cheong K."/>
            <person name="Song H."/>
            <person name="Choi G."/>
            <person name="Ko J."/>
            <person name="Opiyo S.O."/>
            <person name="Zuo S."/>
            <person name="Madhav S."/>
            <person name="Lee Y.-H."/>
            <person name="Wang G.-L."/>
        </authorList>
    </citation>
    <scope>NUCLEOTIDE SEQUENCE</scope>
    <source>
        <strain evidence="3">AG1-IA YN-7</strain>
    </source>
</reference>
<evidence type="ECO:0000256" key="1">
    <source>
        <dbReference type="SAM" id="MobiDB-lite"/>
    </source>
</evidence>
<dbReference type="PANTHER" id="PTHR13016">
    <property type="entry name" value="AMMECR1 HOMOLOG"/>
    <property type="match status" value="1"/>
</dbReference>
<dbReference type="PROSITE" id="PS51112">
    <property type="entry name" value="AMMECR1"/>
    <property type="match status" value="1"/>
</dbReference>
<feature type="compositionally biased region" description="Basic and acidic residues" evidence="1">
    <location>
        <begin position="1"/>
        <end position="18"/>
    </location>
</feature>
<gene>
    <name evidence="3" type="ORF">RHS04_04498</name>
</gene>
<feature type="region of interest" description="Disordered" evidence="1">
    <location>
        <begin position="1"/>
        <end position="28"/>
    </location>
</feature>
<protein>
    <submittedName>
        <fullName evidence="3">TRAPP trafficking subunit Trs65</fullName>
    </submittedName>
</protein>
<feature type="region of interest" description="Disordered" evidence="1">
    <location>
        <begin position="380"/>
        <end position="439"/>
    </location>
</feature>
<feature type="region of interest" description="Disordered" evidence="1">
    <location>
        <begin position="1137"/>
        <end position="1157"/>
    </location>
</feature>
<dbReference type="EMBL" id="JACYCC010000037">
    <property type="protein sequence ID" value="KAF8680212.1"/>
    <property type="molecule type" value="Genomic_DNA"/>
</dbReference>
<feature type="compositionally biased region" description="Pro residues" evidence="1">
    <location>
        <begin position="424"/>
        <end position="434"/>
    </location>
</feature>
<feature type="compositionally biased region" description="Basic and acidic residues" evidence="1">
    <location>
        <begin position="1048"/>
        <end position="1066"/>
    </location>
</feature>
<organism evidence="3 4">
    <name type="scientific">Rhizoctonia solani</name>
    <dbReference type="NCBI Taxonomy" id="456999"/>
    <lineage>
        <taxon>Eukaryota</taxon>
        <taxon>Fungi</taxon>
        <taxon>Dikarya</taxon>
        <taxon>Basidiomycota</taxon>
        <taxon>Agaricomycotina</taxon>
        <taxon>Agaricomycetes</taxon>
        <taxon>Cantharellales</taxon>
        <taxon>Ceratobasidiaceae</taxon>
        <taxon>Rhizoctonia</taxon>
    </lineage>
</organism>
<dbReference type="Pfam" id="PF01871">
    <property type="entry name" value="AMMECR1"/>
    <property type="match status" value="1"/>
</dbReference>
<evidence type="ECO:0000259" key="2">
    <source>
        <dbReference type="PROSITE" id="PS51112"/>
    </source>
</evidence>
<feature type="region of interest" description="Disordered" evidence="1">
    <location>
        <begin position="216"/>
        <end position="237"/>
    </location>
</feature>
<feature type="region of interest" description="Disordered" evidence="1">
    <location>
        <begin position="613"/>
        <end position="640"/>
    </location>
</feature>
<feature type="compositionally biased region" description="Polar residues" evidence="1">
    <location>
        <begin position="827"/>
        <end position="836"/>
    </location>
</feature>
<sequence>MAISLEKRPSVALSEHHNRQPQPPPVEGLGDPLGKVLFTFLVSVGGFLKPPAFPMAELTDGADLSIRKPESCTIEHCYYAFDTLYCALTKEDPVDIDYFQEYLKGELCSTPMIKRHSPLFVTWNTVSSRSLGGVRLRGCIGNFEAMSLDDGIKEYALISAFRDHRFRPIEEKELRKLECTVSLLTDFEDAGSYLDWEVGTHGIYITLQLPIIPTSSDTPSAPSPISSSTSLPRPSGRQRRLTATYLPDVIPAQGWTKQEAVDSALRKAGFDGRITEEQNPGSRQLMSNPEQLFNSLRLEVIVPDEVIEFPESIDSAWIRKLEALGERPAAYFDERLQFYLVSRVGSKPAGGPGPTPPLYLLNFLVYLQVAIDAIYVPSYTPASGGTSPRPPAKLRLPQGSGSMLNIPAHSSPLKNPVNASRPVPVQPPETPNPQPMTSESERILGRTDMGVPVQSYFWGEENDGQRKIGVQDGKPSFRLVWLPEEDNWAMIYRLEVTVEYLRVRMQDPVLCLTVSATLRDKPMLQTPQREELIELFKSAGGVYQVVKSRPKHNGSVPPKDQEIEDDVMYGLEEVNLLEGLTDGITFTPEDPADKLTLSTSRMGTGIRRQAFSLAPTPSRQEATSPASVGTTTATPLSNRQLPTLRKAFRKTLPTASGIQVRLLPAFVPHAFTDDDFAEYDETTGEEHSVVLSIELENSGGQDSGFLVEKIQVTVNGEDTQTRLLGSTKFPLPLRSRDQYNLLYAVMFMLPPDLLDAASGRTHSRRDSIPVTRDSFMHRIVTIIVTGRPFDLTRHDMSSQDLQELGMRTKPFDARWHCPLDLFAMSQQSAARSNRPQSMVDPVSVDPSRDIYPVPPSPFPSVMSQRRNTGTPHSSGHPFTGPFSGSSMTPDGSSFSSVFGGPVELPSATVAGSKRHTIAGLASLAAKRASLPTSISQRASTPVTVPPTGLTRPGAPPKFMPMPPSVAVSAGLTPPHGANSFTQSQMQGTPTKGSPTASSHSSLAVPSSGPTPVTPAFPAYPDAPLPSSPLSQAPMQGLMASVAPPLEPPARRDSLSRQDPQSRRDSLSDPLGLGQRHAYAPSVLQPVLVSVSLLPPDGSSDERIYPMNTFSLEIFVFNESDVVRRCEISCPARKRWRQETAQRSQDDHPGNPTGILPLENHIRIGPLRPGTCQSVRMRFLAIQPGSHSVDTLTLTDVATGFAINLRDTMNVVVHKREEAVSQVVTPAAEIPVAV</sequence>
<feature type="compositionally biased region" description="Basic and acidic residues" evidence="1">
    <location>
        <begin position="1137"/>
        <end position="1148"/>
    </location>
</feature>
<proteinExistence type="predicted"/>
<dbReference type="Pfam" id="PF12735">
    <property type="entry name" value="IgD3_Trs65"/>
    <property type="match status" value="1"/>
</dbReference>
<feature type="compositionally biased region" description="Pro residues" evidence="1">
    <location>
        <begin position="953"/>
        <end position="963"/>
    </location>
</feature>
<dbReference type="Proteomes" id="UP000650582">
    <property type="component" value="Unassembled WGS sequence"/>
</dbReference>
<dbReference type="InterPro" id="IPR027485">
    <property type="entry name" value="AMMECR1_N"/>
</dbReference>